<feature type="region of interest" description="Disordered" evidence="1">
    <location>
        <begin position="1295"/>
        <end position="1354"/>
    </location>
</feature>
<feature type="region of interest" description="Disordered" evidence="1">
    <location>
        <begin position="622"/>
        <end position="659"/>
    </location>
</feature>
<evidence type="ECO:0000256" key="1">
    <source>
        <dbReference type="SAM" id="MobiDB-lite"/>
    </source>
</evidence>
<feature type="compositionally biased region" description="Basic residues" evidence="1">
    <location>
        <begin position="1316"/>
        <end position="1334"/>
    </location>
</feature>
<feature type="region of interest" description="Disordered" evidence="1">
    <location>
        <begin position="511"/>
        <end position="585"/>
    </location>
</feature>
<evidence type="ECO:0000313" key="4">
    <source>
        <dbReference type="Proteomes" id="UP001627154"/>
    </source>
</evidence>
<feature type="compositionally biased region" description="Low complexity" evidence="1">
    <location>
        <begin position="1335"/>
        <end position="1347"/>
    </location>
</feature>
<feature type="compositionally biased region" description="Polar residues" evidence="1">
    <location>
        <begin position="517"/>
        <end position="565"/>
    </location>
</feature>
<feature type="region of interest" description="Disordered" evidence="1">
    <location>
        <begin position="1697"/>
        <end position="1798"/>
    </location>
</feature>
<gene>
    <name evidence="3" type="ORF">TKK_005219</name>
</gene>
<proteinExistence type="predicted"/>
<feature type="compositionally biased region" description="Low complexity" evidence="1">
    <location>
        <begin position="1300"/>
        <end position="1315"/>
    </location>
</feature>
<dbReference type="EMBL" id="JBJJXI010000043">
    <property type="protein sequence ID" value="KAL3401873.1"/>
    <property type="molecule type" value="Genomic_DNA"/>
</dbReference>
<dbReference type="Proteomes" id="UP001627154">
    <property type="component" value="Unassembled WGS sequence"/>
</dbReference>
<keyword evidence="2" id="KW-0732">Signal</keyword>
<feature type="compositionally biased region" description="Basic and acidic residues" evidence="1">
    <location>
        <begin position="1752"/>
        <end position="1767"/>
    </location>
</feature>
<feature type="compositionally biased region" description="Low complexity" evidence="1">
    <location>
        <begin position="1768"/>
        <end position="1782"/>
    </location>
</feature>
<comment type="caution">
    <text evidence="3">The sequence shown here is derived from an EMBL/GenBank/DDBJ whole genome shotgun (WGS) entry which is preliminary data.</text>
</comment>
<keyword evidence="4" id="KW-1185">Reference proteome</keyword>
<feature type="region of interest" description="Disordered" evidence="1">
    <location>
        <begin position="1016"/>
        <end position="1147"/>
    </location>
</feature>
<feature type="compositionally biased region" description="Low complexity" evidence="1">
    <location>
        <begin position="644"/>
        <end position="659"/>
    </location>
</feature>
<accession>A0ABD2X908</accession>
<feature type="compositionally biased region" description="Polar residues" evidence="1">
    <location>
        <begin position="58"/>
        <end position="80"/>
    </location>
</feature>
<feature type="compositionally biased region" description="Low complexity" evidence="1">
    <location>
        <begin position="152"/>
        <end position="163"/>
    </location>
</feature>
<feature type="region of interest" description="Disordered" evidence="1">
    <location>
        <begin position="1367"/>
        <end position="1392"/>
    </location>
</feature>
<feature type="region of interest" description="Disordered" evidence="1">
    <location>
        <begin position="103"/>
        <end position="165"/>
    </location>
</feature>
<feature type="compositionally biased region" description="Polar residues" evidence="1">
    <location>
        <begin position="108"/>
        <end position="130"/>
    </location>
</feature>
<feature type="chain" id="PRO_5044890887" evidence="2">
    <location>
        <begin position="21"/>
        <end position="1894"/>
    </location>
</feature>
<feature type="compositionally biased region" description="Low complexity" evidence="1">
    <location>
        <begin position="1034"/>
        <end position="1051"/>
    </location>
</feature>
<feature type="compositionally biased region" description="Polar residues" evidence="1">
    <location>
        <begin position="1100"/>
        <end position="1125"/>
    </location>
</feature>
<evidence type="ECO:0000313" key="3">
    <source>
        <dbReference type="EMBL" id="KAL3401873.1"/>
    </source>
</evidence>
<feature type="signal peptide" evidence="2">
    <location>
        <begin position="1"/>
        <end position="20"/>
    </location>
</feature>
<name>A0ABD2X908_9HYME</name>
<feature type="compositionally biased region" description="Polar residues" evidence="1">
    <location>
        <begin position="1052"/>
        <end position="1061"/>
    </location>
</feature>
<evidence type="ECO:0000256" key="2">
    <source>
        <dbReference type="SAM" id="SignalP"/>
    </source>
</evidence>
<reference evidence="3 4" key="1">
    <citation type="journal article" date="2024" name="bioRxiv">
        <title>A reference genome for Trichogramma kaykai: A tiny desert-dwelling parasitoid wasp with competing sex-ratio distorters.</title>
        <authorList>
            <person name="Culotta J."/>
            <person name="Lindsey A.R."/>
        </authorList>
    </citation>
    <scope>NUCLEOTIDE SEQUENCE [LARGE SCALE GENOMIC DNA]</scope>
    <source>
        <strain evidence="3 4">KSX58</strain>
    </source>
</reference>
<feature type="compositionally biased region" description="Low complexity" evidence="1">
    <location>
        <begin position="1072"/>
        <end position="1095"/>
    </location>
</feature>
<feature type="region of interest" description="Disordered" evidence="1">
    <location>
        <begin position="58"/>
        <end position="82"/>
    </location>
</feature>
<organism evidence="3 4">
    <name type="scientific">Trichogramma kaykai</name>
    <dbReference type="NCBI Taxonomy" id="54128"/>
    <lineage>
        <taxon>Eukaryota</taxon>
        <taxon>Metazoa</taxon>
        <taxon>Ecdysozoa</taxon>
        <taxon>Arthropoda</taxon>
        <taxon>Hexapoda</taxon>
        <taxon>Insecta</taxon>
        <taxon>Pterygota</taxon>
        <taxon>Neoptera</taxon>
        <taxon>Endopterygota</taxon>
        <taxon>Hymenoptera</taxon>
        <taxon>Apocrita</taxon>
        <taxon>Proctotrupomorpha</taxon>
        <taxon>Chalcidoidea</taxon>
        <taxon>Trichogrammatidae</taxon>
        <taxon>Trichogramma</taxon>
    </lineage>
</organism>
<protein>
    <submittedName>
        <fullName evidence="3">Uncharacterized protein</fullName>
    </submittedName>
</protein>
<feature type="compositionally biased region" description="Basic and acidic residues" evidence="1">
    <location>
        <begin position="1731"/>
        <end position="1745"/>
    </location>
</feature>
<sequence>MRFRLVTVVALLAIASTGEGRPSEPGSATLDSGYARIAQAPIAVGSLDSRYISRRKTSMSSGWRRNNSINTTNNPSQSSRWHGHTVFPRLRFESESKRQYLPLGAMSSVKSTGSIPIKNQSNGRSNNHNPLSIPAARSNKAMIKSAPRLQKSSDNSNPSHSFSTFPIPVSLPRKINTAKEAEDRFDKQFITYNDMIPRSLPSSINRKNYVNFQSVPTRVDKIVVSNRTSTPKPIPVTISHNTVTSNVPSRNQRKMLASRTLVRLVPTLLKTGPNSRRNSTTFKSKLPSEEIYANSWPNEALQNVHDLLNYEKYTSFEEDIDNDKNHLFNDKLAELNVKQTTTIPPDTTTIQAQSIETPIVSSTSEDNSIDVDSKIQIDNLLEDLGKSRHPNIQTSSEIKQNTVIQILNPIKKNPNNMTFAIPMKFIKESYNKTKTEVNKPQKVNIMFFENKSNQTTQQQTLPSDLLGIVDDCPTIMINSLTQINNTIESKEGCSDLNIVINSHVLNTNIVKPGSGGQSAQKDPNSVSSSDSTTATYPSTYQSSYQTGPTSYPSQGQINDYYSTDKNPGGQALSDRPVGSESNSNSPIISTLELFQNTQINIGGNKPSQSIGEAQDEALSEGLDSAGTNADGSPLTDPNEATNDITGTAPANNAGGATNIPTATAASADAASGMFTAPDTAANDVGTAESLNSGTSGLSLPSIPNLPSLPNLPNLPGGSGNLLGGSGGSQSELTALAGGGGDDEDDFEEEILDALSPADLLDSMSSVYSYFSVLNPINYGIFGIAVAPFMAFAAGVVGVAAFLFPWAFPSSFDIARSWRGGGNVNSNIGFDFGLRNIVQSSILKQKQSRELKDIQSMDQSLRTVATQLLNSTSTREEIISMPDDKIETMDTPIQVVHVSTLLSDASPESHNDGKESPTRMKFGIPVNSKFGHFEVTNPGHAMAMTEEEIEREMATATPPPKTTTGMLSTWIHLYPQSTATEEKVVTEIKAGSDSDSYVTSTTTKLLQNTVKLTTTTAKPKKTETSATTLSHKSTEPVTTTTKVTKFTGSTFKMSSTTPASVTTEEKFTDAGFTDTTQEQLTTQEPATTKTAPSSTTKKPKNNATQKVKNSSKNPGNKPQKSGTNRVKVTPTRRPSLHKNESVTSTSRIEKVTLRPTTLSLNRNESTDKPHFVTKIKASLMTDGQKTTPATPALTSFTPTNVKPHSSILLKSNFTNAEKNENKIPSPTQVNNFMKVQVKKPIISDTTKIEIQPIQVNPPVLTIEKIGEANSEKKDKIQQVTDSPSSVVKVTSNVELAASERPSSPTTITAAIPSTTTKKPRGTNKRKKNKNRRRKQSTTSTTTAATPTDSSDEEDATFDTLVTNALELAGIQESKIEPESKIPPKKKKTTPNTQVQKPFGTQIYNFLSREVMPSVGVMSLVGLGLGLASYFLYPFGSVISRRNYEVEPNYKYNLDEYGGNYGLSEEEVLSKVYSGMTPNQHNDKKYPTTSEKSQNYYRYSGIETTTRYPSVTKSANRVIYRPVETTAYDVNYRNNEFKYPDVQTTPNYYERQRQNSEAEFVPAMSKMTVGNNRQFVVGNIPKEYESEKVSELFSSNDKLNHNLQFATEKSFSSDNMPSSATTAEPLGNPAALISQSREDPSRLLYDDMEISPDAVAIEHGPRSFGPIIEGTSRVQSAKPRSLRVKRSMSADTDSVIQMIPTKSEIAKEKQEEEQEKDLSNEILDIIDEALPGNKDHPMKKYDKKEPTKMTTVNHEQHTKNNVPHLDENNKSSTSSSISVPNTSTHKSEAVMTSTQGPNVSIDIKKDSTEAVDSLNTKTTTTTKNIDLFDSNDTSFDWDDIKDTSTKPSVIENFSIFDFAKKIIETKVRLTLTVLKHASEGFAKYLGQVRKNYDHGK</sequence>